<feature type="compositionally biased region" description="Polar residues" evidence="3">
    <location>
        <begin position="349"/>
        <end position="364"/>
    </location>
</feature>
<feature type="domain" description="MORF/ORRM1/DAG-like MORF" evidence="4">
    <location>
        <begin position="87"/>
        <end position="179"/>
    </location>
</feature>
<feature type="region of interest" description="Disordered" evidence="3">
    <location>
        <begin position="179"/>
        <end position="468"/>
    </location>
</feature>
<dbReference type="InterPro" id="IPR037045">
    <property type="entry name" value="S8pro/Inhibitor_I9_sf"/>
</dbReference>
<dbReference type="GO" id="GO:0006397">
    <property type="term" value="P:mRNA processing"/>
    <property type="evidence" value="ECO:0007669"/>
    <property type="project" value="UniProtKB-KW"/>
</dbReference>
<dbReference type="OrthoDB" id="1706674at2759"/>
<feature type="compositionally biased region" description="Low complexity" evidence="3">
    <location>
        <begin position="324"/>
        <end position="348"/>
    </location>
</feature>
<sequence>MASSLIRLRRSVRVLSGVAQSLSATHAASYSAPVRCGVSSSWQSAKGVVEWRSFRSTSNSLLSVRSSQGNIPDEIGPDTILFEGCDYNHWLFVMDFPKDNKPSPEDMVRTYEETCAKGLNISVEEAKKKIYACSTTTYTGFQAVMTEEESKKFEGLPGVIFVLPDSYIDPVNKQYGGDQYINGTIIPRPPPVQYGRNQGRRDRNRSPGQYNRQENPMPNPQGNPSYNSQGSMPGGGRNFGPSQNFPPQQNYGQSSQNYPPQQNYGQASQNYPPQPNYGQASQNYPPQGNYGQASQSYPPQGNYGQASQSYPPQGNYGQASQSYPPQQNYGQASQQYQPQQNYGQTSQNYTPRQNFDQASQNYPHQQKYGPASPQYAQQQSFGPPGQGERGNYVPQENFGRPGQGERRDPVPRHGASEVRGDTFTPSYMKDFKPSYMEEFEQAEQGNHTAKEQTGSQQRYPPSGPGNFTGEIVQLKSVKKRSGQRLLVLVTESRRR</sequence>
<evidence type="ECO:0000313" key="6">
    <source>
        <dbReference type="Proteomes" id="UP000257109"/>
    </source>
</evidence>
<dbReference type="EMBL" id="QJKJ01010475">
    <property type="protein sequence ID" value="RDX73581.1"/>
    <property type="molecule type" value="Genomic_DNA"/>
</dbReference>
<dbReference type="GO" id="GO:0080156">
    <property type="term" value="P:mitochondrial mRNA modification"/>
    <property type="evidence" value="ECO:0007669"/>
    <property type="project" value="TreeGrafter"/>
</dbReference>
<name>A0A371F5M8_MUCPR</name>
<keyword evidence="6" id="KW-1185">Reference proteome</keyword>
<dbReference type="PANTHER" id="PTHR31346:SF5">
    <property type="entry name" value="MULTIPLE ORGANELLAR RNA EDITING FACTOR 1, MITOCHONDRIAL"/>
    <property type="match status" value="1"/>
</dbReference>
<evidence type="ECO:0000256" key="1">
    <source>
        <dbReference type="ARBA" id="ARBA00022664"/>
    </source>
</evidence>
<feature type="compositionally biased region" description="Polar residues" evidence="3">
    <location>
        <begin position="206"/>
        <end position="231"/>
    </location>
</feature>
<dbReference type="Gene3D" id="3.30.70.80">
    <property type="entry name" value="Peptidase S8 propeptide/proteinase inhibitor I9"/>
    <property type="match status" value="1"/>
</dbReference>
<dbReference type="AlphaFoldDB" id="A0A371F5M8"/>
<proteinExistence type="predicted"/>
<feature type="compositionally biased region" description="Basic and acidic residues" evidence="3">
    <location>
        <begin position="403"/>
        <end position="420"/>
    </location>
</feature>
<keyword evidence="1" id="KW-0507">mRNA processing</keyword>
<comment type="caution">
    <text evidence="5">The sequence shown here is derived from an EMBL/GenBank/DDBJ whole genome shotgun (WGS) entry which is preliminary data.</text>
</comment>
<evidence type="ECO:0000256" key="3">
    <source>
        <dbReference type="SAM" id="MobiDB-lite"/>
    </source>
</evidence>
<keyword evidence="2" id="KW-0809">Transit peptide</keyword>
<feature type="non-terminal residue" evidence="5">
    <location>
        <position position="1"/>
    </location>
</feature>
<dbReference type="Pfam" id="PF21864">
    <property type="entry name" value="MORF_dom"/>
    <property type="match status" value="1"/>
</dbReference>
<protein>
    <submittedName>
        <fullName evidence="5">Multiple organellar RNA editing factor 1, mitochondrial</fullName>
    </submittedName>
</protein>
<feature type="compositionally biased region" description="Polar residues" evidence="3">
    <location>
        <begin position="240"/>
        <end position="323"/>
    </location>
</feature>
<dbReference type="Proteomes" id="UP000257109">
    <property type="component" value="Unassembled WGS sequence"/>
</dbReference>
<dbReference type="PANTHER" id="PTHR31346">
    <property type="entry name" value="MULTIPLE ORGANELLAR RNA EDITING FACTOR 2, CHLOROPLASTIC-RELATED-RELATED"/>
    <property type="match status" value="1"/>
</dbReference>
<evidence type="ECO:0000256" key="2">
    <source>
        <dbReference type="ARBA" id="ARBA00022946"/>
    </source>
</evidence>
<accession>A0A371F5M8</accession>
<dbReference type="STRING" id="157652.A0A371F5M8"/>
<reference evidence="5" key="1">
    <citation type="submission" date="2018-05" db="EMBL/GenBank/DDBJ databases">
        <title>Draft genome of Mucuna pruriens seed.</title>
        <authorList>
            <person name="Nnadi N.E."/>
            <person name="Vos R."/>
            <person name="Hasami M.H."/>
            <person name="Devisetty U.K."/>
            <person name="Aguiy J.C."/>
        </authorList>
    </citation>
    <scope>NUCLEOTIDE SEQUENCE [LARGE SCALE GENOMIC DNA]</scope>
    <source>
        <strain evidence="5">JCA_2017</strain>
    </source>
</reference>
<dbReference type="GO" id="GO:0005739">
    <property type="term" value="C:mitochondrion"/>
    <property type="evidence" value="ECO:0007669"/>
    <property type="project" value="TreeGrafter"/>
</dbReference>
<organism evidence="5 6">
    <name type="scientific">Mucuna pruriens</name>
    <name type="common">Velvet bean</name>
    <name type="synonym">Dolichos pruriens</name>
    <dbReference type="NCBI Taxonomy" id="157652"/>
    <lineage>
        <taxon>Eukaryota</taxon>
        <taxon>Viridiplantae</taxon>
        <taxon>Streptophyta</taxon>
        <taxon>Embryophyta</taxon>
        <taxon>Tracheophyta</taxon>
        <taxon>Spermatophyta</taxon>
        <taxon>Magnoliopsida</taxon>
        <taxon>eudicotyledons</taxon>
        <taxon>Gunneridae</taxon>
        <taxon>Pentapetalae</taxon>
        <taxon>rosids</taxon>
        <taxon>fabids</taxon>
        <taxon>Fabales</taxon>
        <taxon>Fabaceae</taxon>
        <taxon>Papilionoideae</taxon>
        <taxon>50 kb inversion clade</taxon>
        <taxon>NPAAA clade</taxon>
        <taxon>indigoferoid/millettioid clade</taxon>
        <taxon>Phaseoleae</taxon>
        <taxon>Mucuna</taxon>
    </lineage>
</organism>
<evidence type="ECO:0000313" key="5">
    <source>
        <dbReference type="EMBL" id="RDX73581.1"/>
    </source>
</evidence>
<evidence type="ECO:0000259" key="4">
    <source>
        <dbReference type="Pfam" id="PF21864"/>
    </source>
</evidence>
<dbReference type="GO" id="GO:0016554">
    <property type="term" value="P:cytidine to uridine editing"/>
    <property type="evidence" value="ECO:0007669"/>
    <property type="project" value="InterPro"/>
</dbReference>
<feature type="compositionally biased region" description="Polar residues" evidence="3">
    <location>
        <begin position="443"/>
        <end position="459"/>
    </location>
</feature>
<gene>
    <name evidence="5" type="ORF">CR513_46795</name>
</gene>
<dbReference type="InterPro" id="IPR054059">
    <property type="entry name" value="MORF/ORRM1/DAG-like_MORF"/>
</dbReference>
<dbReference type="InterPro" id="IPR039206">
    <property type="entry name" value="MORF/ORRM1/DAG-like"/>
</dbReference>